<evidence type="ECO:0000256" key="2">
    <source>
        <dbReference type="ARBA" id="ARBA00009810"/>
    </source>
</evidence>
<dbReference type="FunFam" id="2.170.130.10:FF:000001">
    <property type="entry name" value="Catecholate siderophore TonB-dependent receptor"/>
    <property type="match status" value="1"/>
</dbReference>
<feature type="chain" id="PRO_5012616616" evidence="17">
    <location>
        <begin position="29"/>
        <end position="718"/>
    </location>
</feature>
<dbReference type="Pfam" id="PF00593">
    <property type="entry name" value="TonB_dep_Rec_b-barrel"/>
    <property type="match status" value="1"/>
</dbReference>
<reference evidence="20 21" key="1">
    <citation type="submission" date="2016-03" db="EMBL/GenBank/DDBJ databases">
        <title>Complete genome sequence of Shewanella psychrophila WP2, a deep sea bacterium isolated from west Pacific sediment.</title>
        <authorList>
            <person name="Xu G."/>
            <person name="Jian H."/>
        </authorList>
    </citation>
    <scope>NUCLEOTIDE SEQUENCE [LARGE SCALE GENOMIC DNA]</scope>
    <source>
        <strain evidence="20 21">WP2</strain>
    </source>
</reference>
<sequence length="718" mass="79905">MSLVSRSFKVSPLSIAVVSALAVFPVLAEDKSAEEAKAEAVSTANIERISVTGRSFNDYKVGSASGAMRGDISLMDTPQSVTVIPDFVIDEQLATNLSEVLVNDSSVTGGSEKWNRQVFSIRGFELSSGSGYLINGQQQWSHYVQPIETLQQVEVLKGPSSMLYGQSGPGGLINMVTKKPTTETIFDLGFDTDEHGSTRFQLDAGGAINEAETIRYRTVLVKQDTKYWREYQDGSNQERDRWLGYLNLEFDITDDLLLSLKYDHTQDKTGIDRGGWLDSSGDLIGGEDIIWDQPWAFTDNTITNMGADITYHISDDWKVKAGYNDQQFNRQRLDSSPSLISGSEDPFTDGYTVSPFDRYDDWQHKTGYVDFIGNFSTGGLDHQFLLGANMLDYYYGQLKESGDKKQPVMPGQPIPRPDLDYNNDPDGKYESDYKHYGFYIQDLITINDSWQVLAGVRYDEQKKEGEGNNSYAVSPKFGVIYSPAANGSIYVNYSKSFTPQGSVNNDKDVNDKMNLEPEYGEQYEIGTKWELFDGSLLLTGAVFDITVSNVTVTEDLEVPTVDHEKITTQSGEQRHKGFEMGAQGQVSDNWFMTASMMYLNAEYVRPESDSLNGMTPVDAPEWSANVWTRYEMTDALALNFGAIYVGERFANTSNTVTKDGYVRFDMGAAYTMDVMGSDVSVRLNVKNLFDTDYLAGGTTTDVTVGEGRHLGLALEAKF</sequence>
<comment type="subcellular location">
    <subcellularLocation>
        <location evidence="1 14">Cell outer membrane</location>
        <topology evidence="1 14">Multi-pass membrane protein</topology>
    </subcellularLocation>
</comment>
<evidence type="ECO:0000256" key="3">
    <source>
        <dbReference type="ARBA" id="ARBA00022448"/>
    </source>
</evidence>
<evidence type="ECO:0000256" key="10">
    <source>
        <dbReference type="ARBA" id="ARBA00023077"/>
    </source>
</evidence>
<dbReference type="Pfam" id="PF07715">
    <property type="entry name" value="Plug"/>
    <property type="match status" value="1"/>
</dbReference>
<keyword evidence="5" id="KW-0410">Iron transport</keyword>
<dbReference type="EMBL" id="CP014782">
    <property type="protein sequence ID" value="AQS40712.1"/>
    <property type="molecule type" value="Genomic_DNA"/>
</dbReference>
<dbReference type="AlphaFoldDB" id="A0A1S6HZ27"/>
<dbReference type="InterPro" id="IPR010105">
    <property type="entry name" value="TonB_sidphr_rcpt"/>
</dbReference>
<feature type="signal peptide" evidence="17">
    <location>
        <begin position="1"/>
        <end position="28"/>
    </location>
</feature>
<evidence type="ECO:0000256" key="5">
    <source>
        <dbReference type="ARBA" id="ARBA00022496"/>
    </source>
</evidence>
<keyword evidence="8" id="KW-0408">Iron</keyword>
<evidence type="ECO:0000313" key="20">
    <source>
        <dbReference type="EMBL" id="AQS40712.1"/>
    </source>
</evidence>
<dbReference type="OrthoDB" id="127311at2"/>
<dbReference type="GO" id="GO:0015891">
    <property type="term" value="P:siderophore transport"/>
    <property type="evidence" value="ECO:0007669"/>
    <property type="project" value="InterPro"/>
</dbReference>
<gene>
    <name evidence="20" type="ORF">Sps_05655</name>
</gene>
<dbReference type="CDD" id="cd01347">
    <property type="entry name" value="ligand_gated_channel"/>
    <property type="match status" value="1"/>
</dbReference>
<dbReference type="Gene3D" id="2.40.170.20">
    <property type="entry name" value="TonB-dependent receptor, beta-barrel domain"/>
    <property type="match status" value="1"/>
</dbReference>
<accession>A0A1S6HZ27</accession>
<evidence type="ECO:0000259" key="18">
    <source>
        <dbReference type="Pfam" id="PF00593"/>
    </source>
</evidence>
<organism evidence="20 21">
    <name type="scientific">Shewanella psychrophila</name>
    <dbReference type="NCBI Taxonomy" id="225848"/>
    <lineage>
        <taxon>Bacteria</taxon>
        <taxon>Pseudomonadati</taxon>
        <taxon>Pseudomonadota</taxon>
        <taxon>Gammaproteobacteria</taxon>
        <taxon>Alteromonadales</taxon>
        <taxon>Shewanellaceae</taxon>
        <taxon>Shewanella</taxon>
    </lineage>
</organism>
<dbReference type="GO" id="GO:0009279">
    <property type="term" value="C:cell outer membrane"/>
    <property type="evidence" value="ECO:0007669"/>
    <property type="project" value="UniProtKB-SubCell"/>
</dbReference>
<evidence type="ECO:0000313" key="21">
    <source>
        <dbReference type="Proteomes" id="UP000189545"/>
    </source>
</evidence>
<evidence type="ECO:0000256" key="7">
    <source>
        <dbReference type="ARBA" id="ARBA00022729"/>
    </source>
</evidence>
<name>A0A1S6HZ27_9GAMM</name>
<feature type="domain" description="TonB-dependent receptor plug" evidence="19">
    <location>
        <begin position="74"/>
        <end position="171"/>
    </location>
</feature>
<evidence type="ECO:0000256" key="9">
    <source>
        <dbReference type="ARBA" id="ARBA00023065"/>
    </source>
</evidence>
<evidence type="ECO:0000256" key="1">
    <source>
        <dbReference type="ARBA" id="ARBA00004571"/>
    </source>
</evidence>
<dbReference type="PROSITE" id="PS52016">
    <property type="entry name" value="TONB_DEPENDENT_REC_3"/>
    <property type="match status" value="1"/>
</dbReference>
<keyword evidence="10 15" id="KW-0798">TonB box</keyword>
<keyword evidence="6 14" id="KW-0812">Transmembrane</keyword>
<evidence type="ECO:0000256" key="13">
    <source>
        <dbReference type="ARBA" id="ARBA00023237"/>
    </source>
</evidence>
<keyword evidence="13 14" id="KW-0998">Cell outer membrane</keyword>
<dbReference type="PANTHER" id="PTHR32552:SF68">
    <property type="entry name" value="FERRICHROME OUTER MEMBRANE TRANSPORTER_PHAGE RECEPTOR"/>
    <property type="match status" value="1"/>
</dbReference>
<evidence type="ECO:0000256" key="12">
    <source>
        <dbReference type="ARBA" id="ARBA00023170"/>
    </source>
</evidence>
<evidence type="ECO:0000256" key="17">
    <source>
        <dbReference type="SAM" id="SignalP"/>
    </source>
</evidence>
<dbReference type="InterPro" id="IPR039426">
    <property type="entry name" value="TonB-dep_rcpt-like"/>
</dbReference>
<dbReference type="InterPro" id="IPR037066">
    <property type="entry name" value="Plug_dom_sf"/>
</dbReference>
<keyword evidence="7 17" id="KW-0732">Signal</keyword>
<dbReference type="SUPFAM" id="SSF56935">
    <property type="entry name" value="Porins"/>
    <property type="match status" value="1"/>
</dbReference>
<evidence type="ECO:0000256" key="16">
    <source>
        <dbReference type="SAM" id="MobiDB-lite"/>
    </source>
</evidence>
<keyword evidence="4 14" id="KW-1134">Transmembrane beta strand</keyword>
<evidence type="ECO:0000256" key="11">
    <source>
        <dbReference type="ARBA" id="ARBA00023136"/>
    </source>
</evidence>
<keyword evidence="21" id="KW-1185">Reference proteome</keyword>
<proteinExistence type="inferred from homology"/>
<evidence type="ECO:0000259" key="19">
    <source>
        <dbReference type="Pfam" id="PF07715"/>
    </source>
</evidence>
<keyword evidence="12 20" id="KW-0675">Receptor</keyword>
<dbReference type="STRING" id="225848.Sps_05655"/>
<dbReference type="GO" id="GO:0038023">
    <property type="term" value="F:signaling receptor activity"/>
    <property type="evidence" value="ECO:0007669"/>
    <property type="project" value="InterPro"/>
</dbReference>
<evidence type="ECO:0000256" key="6">
    <source>
        <dbReference type="ARBA" id="ARBA00022692"/>
    </source>
</evidence>
<dbReference type="PANTHER" id="PTHR32552">
    <property type="entry name" value="FERRICHROME IRON RECEPTOR-RELATED"/>
    <property type="match status" value="1"/>
</dbReference>
<evidence type="ECO:0000256" key="8">
    <source>
        <dbReference type="ARBA" id="ARBA00023004"/>
    </source>
</evidence>
<evidence type="ECO:0000256" key="4">
    <source>
        <dbReference type="ARBA" id="ARBA00022452"/>
    </source>
</evidence>
<dbReference type="Gene3D" id="2.170.130.10">
    <property type="entry name" value="TonB-dependent receptor, plug domain"/>
    <property type="match status" value="1"/>
</dbReference>
<feature type="region of interest" description="Disordered" evidence="16">
    <location>
        <begin position="402"/>
        <end position="422"/>
    </location>
</feature>
<dbReference type="InterPro" id="IPR036942">
    <property type="entry name" value="Beta-barrel_TonB_sf"/>
</dbReference>
<comment type="similarity">
    <text evidence="2 14 15">Belongs to the TonB-dependent receptor family.</text>
</comment>
<keyword evidence="3 14" id="KW-0813">Transport</keyword>
<keyword evidence="9" id="KW-0406">Ion transport</keyword>
<protein>
    <submittedName>
        <fullName evidence="20">Outer membrane receptor for monomeric catechols</fullName>
    </submittedName>
</protein>
<dbReference type="KEGG" id="spsw:Sps_05655"/>
<dbReference type="NCBIfam" id="TIGR01783">
    <property type="entry name" value="TonB-siderophor"/>
    <property type="match status" value="1"/>
</dbReference>
<dbReference type="Proteomes" id="UP000189545">
    <property type="component" value="Chromosome"/>
</dbReference>
<evidence type="ECO:0000256" key="14">
    <source>
        <dbReference type="PROSITE-ProRule" id="PRU01360"/>
    </source>
</evidence>
<dbReference type="RefSeq" id="WP_077755479.1">
    <property type="nucleotide sequence ID" value="NZ_CP014782.1"/>
</dbReference>
<dbReference type="InterPro" id="IPR000531">
    <property type="entry name" value="Beta-barrel_TonB"/>
</dbReference>
<feature type="domain" description="TonB-dependent receptor-like beta-barrel" evidence="18">
    <location>
        <begin position="262"/>
        <end position="688"/>
    </location>
</feature>
<dbReference type="InterPro" id="IPR012910">
    <property type="entry name" value="Plug_dom"/>
</dbReference>
<keyword evidence="11 14" id="KW-0472">Membrane</keyword>
<evidence type="ECO:0000256" key="15">
    <source>
        <dbReference type="RuleBase" id="RU003357"/>
    </source>
</evidence>
<dbReference type="GO" id="GO:0015344">
    <property type="term" value="F:siderophore uptake transmembrane transporter activity"/>
    <property type="evidence" value="ECO:0007669"/>
    <property type="project" value="TreeGrafter"/>
</dbReference>